<evidence type="ECO:0000256" key="1">
    <source>
        <dbReference type="ARBA" id="ARBA00007637"/>
    </source>
</evidence>
<comment type="similarity">
    <text evidence="1">Belongs to the NAD(P)-dependent epimerase/dehydratase family.</text>
</comment>
<evidence type="ECO:0000259" key="4">
    <source>
        <dbReference type="Pfam" id="PF01370"/>
    </source>
</evidence>
<dbReference type="OrthoDB" id="8770295at2"/>
<comment type="caution">
    <text evidence="5">The sequence shown here is derived from an EMBL/GenBank/DDBJ whole genome shotgun (WGS) entry which is preliminary data.</text>
</comment>
<evidence type="ECO:0000313" key="5">
    <source>
        <dbReference type="EMBL" id="RUT31290.1"/>
    </source>
</evidence>
<reference evidence="5 6" key="1">
    <citation type="journal article" date="2016" name="Int. J. Syst. Evol. Microbiol.">
        <title>Arsenicitalea aurantiaca gen. nov., sp. nov., a new member of the family Hyphomicrobiaceae, isolated from high-arsenic sediment.</title>
        <authorList>
            <person name="Mu Y."/>
            <person name="Zhou L."/>
            <person name="Zeng X.C."/>
            <person name="Liu L."/>
            <person name="Pan Y."/>
            <person name="Chen X."/>
            <person name="Wang J."/>
            <person name="Li S."/>
            <person name="Li W.J."/>
            <person name="Wang Y."/>
        </authorList>
    </citation>
    <scope>NUCLEOTIDE SEQUENCE [LARGE SCALE GENOMIC DNA]</scope>
    <source>
        <strain evidence="5 6">42-50</strain>
    </source>
</reference>
<evidence type="ECO:0000256" key="3">
    <source>
        <dbReference type="ARBA" id="ARBA00023027"/>
    </source>
</evidence>
<dbReference type="AlphaFoldDB" id="A0A433XB81"/>
<dbReference type="GO" id="GO:0016491">
    <property type="term" value="F:oxidoreductase activity"/>
    <property type="evidence" value="ECO:0007669"/>
    <property type="project" value="UniProtKB-KW"/>
</dbReference>
<dbReference type="PANTHER" id="PTHR43103:SF5">
    <property type="entry name" value="4-EPIMERASE, PUTATIVE (AFU_ORTHOLOGUE AFUA_7G00360)-RELATED"/>
    <property type="match status" value="1"/>
</dbReference>
<evidence type="ECO:0000313" key="6">
    <source>
        <dbReference type="Proteomes" id="UP000281547"/>
    </source>
</evidence>
<feature type="domain" description="NAD-dependent epimerase/dehydratase" evidence="4">
    <location>
        <begin position="4"/>
        <end position="167"/>
    </location>
</feature>
<protein>
    <submittedName>
        <fullName evidence="5">NAD(P)-dependent oxidoreductase</fullName>
    </submittedName>
</protein>
<proteinExistence type="inferred from homology"/>
<accession>A0A433XB81</accession>
<sequence>MAAILITGAAGTLGTHLRARFAGAGRDYVATDIRRPADGEDMTLADLSDRAAVDALMARDIAAVVHFGGEAKEAGWETILNANIRGTYNVFDAARKAGVGRVVFASSYHVIGMYPAGAEPLGLDADPRPDSLYGVSKLFGENLASLYFHKFGVQSLSIRICAAGSPKTTRECRVWCNKDDLSDLIERALDVPELGCKTLFGISANDGAWFSNPPGETLGWVPRHNSRELGLPYCDAPLDPDAPQNRWLGGGFPTWPHMDD</sequence>
<dbReference type="EMBL" id="RZNJ01000003">
    <property type="protein sequence ID" value="RUT31290.1"/>
    <property type="molecule type" value="Genomic_DNA"/>
</dbReference>
<dbReference type="Gene3D" id="3.40.50.720">
    <property type="entry name" value="NAD(P)-binding Rossmann-like Domain"/>
    <property type="match status" value="1"/>
</dbReference>
<dbReference type="InterPro" id="IPR036291">
    <property type="entry name" value="NAD(P)-bd_dom_sf"/>
</dbReference>
<dbReference type="Proteomes" id="UP000281547">
    <property type="component" value="Unassembled WGS sequence"/>
</dbReference>
<dbReference type="PANTHER" id="PTHR43103">
    <property type="entry name" value="NUCLEOSIDE-DIPHOSPHATE-SUGAR EPIMERASE"/>
    <property type="match status" value="1"/>
</dbReference>
<dbReference type="InterPro" id="IPR001509">
    <property type="entry name" value="Epimerase_deHydtase"/>
</dbReference>
<dbReference type="Pfam" id="PF01370">
    <property type="entry name" value="Epimerase"/>
    <property type="match status" value="1"/>
</dbReference>
<keyword evidence="3" id="KW-0520">NAD</keyword>
<keyword evidence="2" id="KW-0560">Oxidoreductase</keyword>
<gene>
    <name evidence="5" type="ORF">EMQ25_10560</name>
</gene>
<dbReference type="SUPFAM" id="SSF51735">
    <property type="entry name" value="NAD(P)-binding Rossmann-fold domains"/>
    <property type="match status" value="1"/>
</dbReference>
<organism evidence="5 6">
    <name type="scientific">Arsenicitalea aurantiaca</name>
    <dbReference type="NCBI Taxonomy" id="1783274"/>
    <lineage>
        <taxon>Bacteria</taxon>
        <taxon>Pseudomonadati</taxon>
        <taxon>Pseudomonadota</taxon>
        <taxon>Alphaproteobacteria</taxon>
        <taxon>Hyphomicrobiales</taxon>
        <taxon>Devosiaceae</taxon>
        <taxon>Arsenicitalea</taxon>
    </lineage>
</organism>
<name>A0A433XB81_9HYPH</name>
<evidence type="ECO:0000256" key="2">
    <source>
        <dbReference type="ARBA" id="ARBA00023002"/>
    </source>
</evidence>
<keyword evidence="6" id="KW-1185">Reference proteome</keyword>
<dbReference type="RefSeq" id="WP_127188536.1">
    <property type="nucleotide sequence ID" value="NZ_RZNJ01000003.1"/>
</dbReference>